<proteinExistence type="predicted"/>
<dbReference type="EMBL" id="JADYXP020000018">
    <property type="protein sequence ID" value="KAL0105810.1"/>
    <property type="molecule type" value="Genomic_DNA"/>
</dbReference>
<comment type="caution">
    <text evidence="2">The sequence shown here is derived from an EMBL/GenBank/DDBJ whole genome shotgun (WGS) entry which is preliminary data.</text>
</comment>
<name>A0AAW2EUX2_9HYME</name>
<reference evidence="2 3" key="1">
    <citation type="submission" date="2023-03" db="EMBL/GenBank/DDBJ databases">
        <title>High recombination rates correlate with genetic variation in Cardiocondyla obscurior ants.</title>
        <authorList>
            <person name="Errbii M."/>
        </authorList>
    </citation>
    <scope>NUCLEOTIDE SEQUENCE [LARGE SCALE GENOMIC DNA]</scope>
    <source>
        <strain evidence="2">Alpha-2009</strain>
        <tissue evidence="2">Whole body</tissue>
    </source>
</reference>
<gene>
    <name evidence="2" type="ORF">PUN28_015907</name>
</gene>
<evidence type="ECO:0000313" key="3">
    <source>
        <dbReference type="Proteomes" id="UP001430953"/>
    </source>
</evidence>
<feature type="transmembrane region" description="Helical" evidence="1">
    <location>
        <begin position="21"/>
        <end position="40"/>
    </location>
</feature>
<evidence type="ECO:0000313" key="2">
    <source>
        <dbReference type="EMBL" id="KAL0105810.1"/>
    </source>
</evidence>
<organism evidence="2 3">
    <name type="scientific">Cardiocondyla obscurior</name>
    <dbReference type="NCBI Taxonomy" id="286306"/>
    <lineage>
        <taxon>Eukaryota</taxon>
        <taxon>Metazoa</taxon>
        <taxon>Ecdysozoa</taxon>
        <taxon>Arthropoda</taxon>
        <taxon>Hexapoda</taxon>
        <taxon>Insecta</taxon>
        <taxon>Pterygota</taxon>
        <taxon>Neoptera</taxon>
        <taxon>Endopterygota</taxon>
        <taxon>Hymenoptera</taxon>
        <taxon>Apocrita</taxon>
        <taxon>Aculeata</taxon>
        <taxon>Formicoidea</taxon>
        <taxon>Formicidae</taxon>
        <taxon>Myrmicinae</taxon>
        <taxon>Cardiocondyla</taxon>
    </lineage>
</organism>
<keyword evidence="3" id="KW-1185">Reference proteome</keyword>
<sequence>MMCTNISFVNIARASRKFIQAIIHINELFAVYMYICIYILCIIKSIGYIKNTIFIQCENARFICREHFFISCKINW</sequence>
<keyword evidence="1" id="KW-1133">Transmembrane helix</keyword>
<keyword evidence="1" id="KW-0472">Membrane</keyword>
<keyword evidence="1" id="KW-0812">Transmembrane</keyword>
<accession>A0AAW2EUX2</accession>
<protein>
    <submittedName>
        <fullName evidence="2">Uncharacterized protein</fullName>
    </submittedName>
</protein>
<dbReference type="Proteomes" id="UP001430953">
    <property type="component" value="Unassembled WGS sequence"/>
</dbReference>
<dbReference type="AlphaFoldDB" id="A0AAW2EUX2"/>
<evidence type="ECO:0000256" key="1">
    <source>
        <dbReference type="SAM" id="Phobius"/>
    </source>
</evidence>